<keyword evidence="1" id="KW-0812">Transmembrane</keyword>
<feature type="transmembrane region" description="Helical" evidence="1">
    <location>
        <begin position="7"/>
        <end position="29"/>
    </location>
</feature>
<keyword evidence="1" id="KW-0472">Membrane</keyword>
<dbReference type="EMBL" id="MFLZ01000020">
    <property type="protein sequence ID" value="OGG79755.1"/>
    <property type="molecule type" value="Genomic_DNA"/>
</dbReference>
<evidence type="ECO:0000256" key="1">
    <source>
        <dbReference type="SAM" id="Phobius"/>
    </source>
</evidence>
<proteinExistence type="predicted"/>
<gene>
    <name evidence="2" type="ORF">A3A39_04525</name>
</gene>
<organism evidence="2 3">
    <name type="scientific">Candidatus Kaiserbacteria bacterium RIFCSPLOWO2_01_FULL_54_13</name>
    <dbReference type="NCBI Taxonomy" id="1798512"/>
    <lineage>
        <taxon>Bacteria</taxon>
        <taxon>Candidatus Kaiseribacteriota</taxon>
    </lineage>
</organism>
<accession>A0A1F6F1L8</accession>
<dbReference type="AlphaFoldDB" id="A0A1F6F1L8"/>
<feature type="transmembrane region" description="Helical" evidence="1">
    <location>
        <begin position="58"/>
        <end position="76"/>
    </location>
</feature>
<evidence type="ECO:0008006" key="4">
    <source>
        <dbReference type="Google" id="ProtNLM"/>
    </source>
</evidence>
<sequence length="119" mass="13203">MPSILAKILLVSRIVTSILPIVVMLGLIPLVRNDVVLAGVYALFIVVTLTVRQDKKDLAFLAIGLVIPTIGEILFVATGVEVFKRDLLVFGIPVWLPLLWGYVFIMMRRGVAALEKYVR</sequence>
<evidence type="ECO:0000313" key="3">
    <source>
        <dbReference type="Proteomes" id="UP000177372"/>
    </source>
</evidence>
<feature type="transmembrane region" description="Helical" evidence="1">
    <location>
        <begin position="35"/>
        <end position="51"/>
    </location>
</feature>
<feature type="transmembrane region" description="Helical" evidence="1">
    <location>
        <begin position="88"/>
        <end position="107"/>
    </location>
</feature>
<keyword evidence="1" id="KW-1133">Transmembrane helix</keyword>
<reference evidence="2 3" key="1">
    <citation type="journal article" date="2016" name="Nat. Commun.">
        <title>Thousands of microbial genomes shed light on interconnected biogeochemical processes in an aquifer system.</title>
        <authorList>
            <person name="Anantharaman K."/>
            <person name="Brown C.T."/>
            <person name="Hug L.A."/>
            <person name="Sharon I."/>
            <person name="Castelle C.J."/>
            <person name="Probst A.J."/>
            <person name="Thomas B.C."/>
            <person name="Singh A."/>
            <person name="Wilkins M.J."/>
            <person name="Karaoz U."/>
            <person name="Brodie E.L."/>
            <person name="Williams K.H."/>
            <person name="Hubbard S.S."/>
            <person name="Banfield J.F."/>
        </authorList>
    </citation>
    <scope>NUCLEOTIDE SEQUENCE [LARGE SCALE GENOMIC DNA]</scope>
</reference>
<dbReference type="Proteomes" id="UP000177372">
    <property type="component" value="Unassembled WGS sequence"/>
</dbReference>
<protein>
    <recommendedName>
        <fullName evidence="4">DUF2878 domain-containing protein</fullName>
    </recommendedName>
</protein>
<name>A0A1F6F1L8_9BACT</name>
<comment type="caution">
    <text evidence="2">The sequence shown here is derived from an EMBL/GenBank/DDBJ whole genome shotgun (WGS) entry which is preliminary data.</text>
</comment>
<evidence type="ECO:0000313" key="2">
    <source>
        <dbReference type="EMBL" id="OGG79755.1"/>
    </source>
</evidence>